<dbReference type="RefSeq" id="WP_241349980.1">
    <property type="nucleotide sequence ID" value="NZ_JAKZGP010000086.1"/>
</dbReference>
<protein>
    <recommendedName>
        <fullName evidence="4">DUF4476 domain-containing protein</fullName>
    </recommendedName>
</protein>
<evidence type="ECO:0000313" key="2">
    <source>
        <dbReference type="EMBL" id="MCH7411548.1"/>
    </source>
</evidence>
<keyword evidence="3" id="KW-1185">Reference proteome</keyword>
<dbReference type="EMBL" id="JAKZGP010000086">
    <property type="protein sequence ID" value="MCH7411548.1"/>
    <property type="molecule type" value="Genomic_DNA"/>
</dbReference>
<gene>
    <name evidence="2" type="ORF">MM239_19330</name>
</gene>
<organism evidence="2 3">
    <name type="scientific">Belliella filtrata</name>
    <dbReference type="NCBI Taxonomy" id="2923435"/>
    <lineage>
        <taxon>Bacteria</taxon>
        <taxon>Pseudomonadati</taxon>
        <taxon>Bacteroidota</taxon>
        <taxon>Cytophagia</taxon>
        <taxon>Cytophagales</taxon>
        <taxon>Cyclobacteriaceae</taxon>
        <taxon>Belliella</taxon>
    </lineage>
</organism>
<comment type="caution">
    <text evidence="2">The sequence shown here is derived from an EMBL/GenBank/DDBJ whole genome shotgun (WGS) entry which is preliminary data.</text>
</comment>
<feature type="chain" id="PRO_5045802748" description="DUF4476 domain-containing protein" evidence="1">
    <location>
        <begin position="23"/>
        <end position="264"/>
    </location>
</feature>
<evidence type="ECO:0000313" key="3">
    <source>
        <dbReference type="Proteomes" id="UP001165489"/>
    </source>
</evidence>
<name>A0ABS9V6H9_9BACT</name>
<evidence type="ECO:0000256" key="1">
    <source>
        <dbReference type="SAM" id="SignalP"/>
    </source>
</evidence>
<reference evidence="2" key="1">
    <citation type="submission" date="2022-03" db="EMBL/GenBank/DDBJ databases">
        <title>De novo assembled genomes of Belliella spp. (Cyclobacteriaceae) strains.</title>
        <authorList>
            <person name="Szabo A."/>
            <person name="Korponai K."/>
            <person name="Felfoldi T."/>
        </authorList>
    </citation>
    <scope>NUCLEOTIDE SEQUENCE</scope>
    <source>
        <strain evidence="2">DSM 111904</strain>
    </source>
</reference>
<sequence length="264" mass="30568">MKTLRNLTVLFCLLLVTKPVLSQNQEDKKLIGKVNLGGNAKYILQYSVQEEHHIYEIIKAVPPGSNLESFRLIFNDFDTFDKNLKILLDDISKTEDSFSDVLKDARNTDESMKYFYALQTMRPAVEEATKGPIAMTMKFGKEAQIRKTPSGTNDYLTKNDFLKFLRNTDIVKQDYLDNFMKNSFGTNKESLTQYINFYTFENIQNRVKNNLESYLPKKEVEDILSQDDSVVHTNYLSSIRNDFEREIKLIVKSNSTRDSSLNCV</sequence>
<proteinExistence type="predicted"/>
<dbReference type="Proteomes" id="UP001165489">
    <property type="component" value="Unassembled WGS sequence"/>
</dbReference>
<accession>A0ABS9V6H9</accession>
<keyword evidence="1" id="KW-0732">Signal</keyword>
<feature type="signal peptide" evidence="1">
    <location>
        <begin position="1"/>
        <end position="22"/>
    </location>
</feature>
<evidence type="ECO:0008006" key="4">
    <source>
        <dbReference type="Google" id="ProtNLM"/>
    </source>
</evidence>